<feature type="chain" id="PRO_5015637394" evidence="1">
    <location>
        <begin position="33"/>
        <end position="313"/>
    </location>
</feature>
<name>A0A2T0R3G9_9ACTN</name>
<dbReference type="Proteomes" id="UP000238083">
    <property type="component" value="Unassembled WGS sequence"/>
</dbReference>
<reference evidence="3 4" key="1">
    <citation type="submission" date="2018-03" db="EMBL/GenBank/DDBJ databases">
        <title>Genomic Encyclopedia of Archaeal and Bacterial Type Strains, Phase II (KMG-II): from individual species to whole genera.</title>
        <authorList>
            <person name="Goeker M."/>
        </authorList>
    </citation>
    <scope>NUCLEOTIDE SEQUENCE [LARGE SCALE GENOMIC DNA]</scope>
    <source>
        <strain evidence="3 4">DSM 19711</strain>
    </source>
</reference>
<evidence type="ECO:0000313" key="4">
    <source>
        <dbReference type="Proteomes" id="UP000238083"/>
    </source>
</evidence>
<dbReference type="AlphaFoldDB" id="A0A2T0R3G9"/>
<dbReference type="Pfam" id="PF03995">
    <property type="entry name" value="Inhibitor_I36"/>
    <property type="match status" value="1"/>
</dbReference>
<dbReference type="EMBL" id="PVZF01000006">
    <property type="protein sequence ID" value="PRY14561.1"/>
    <property type="molecule type" value="Genomic_DNA"/>
</dbReference>
<dbReference type="Pfam" id="PF08486">
    <property type="entry name" value="SpoIID"/>
    <property type="match status" value="1"/>
</dbReference>
<dbReference type="OrthoDB" id="2677885at2"/>
<feature type="signal peptide" evidence="1">
    <location>
        <begin position="1"/>
        <end position="32"/>
    </location>
</feature>
<comment type="caution">
    <text evidence="3">The sequence shown here is derived from an EMBL/GenBank/DDBJ whole genome shotgun (WGS) entry which is preliminary data.</text>
</comment>
<evidence type="ECO:0000313" key="3">
    <source>
        <dbReference type="EMBL" id="PRY14561.1"/>
    </source>
</evidence>
<protein>
    <submittedName>
        <fullName evidence="3">Stage II sporulation protein</fullName>
    </submittedName>
</protein>
<gene>
    <name evidence="3" type="ORF">CLV37_106119</name>
</gene>
<evidence type="ECO:0000259" key="2">
    <source>
        <dbReference type="Pfam" id="PF08486"/>
    </source>
</evidence>
<keyword evidence="1" id="KW-0732">Signal</keyword>
<organism evidence="3 4">
    <name type="scientific">Kineococcus rhizosphaerae</name>
    <dbReference type="NCBI Taxonomy" id="559628"/>
    <lineage>
        <taxon>Bacteria</taxon>
        <taxon>Bacillati</taxon>
        <taxon>Actinomycetota</taxon>
        <taxon>Actinomycetes</taxon>
        <taxon>Kineosporiales</taxon>
        <taxon>Kineosporiaceae</taxon>
        <taxon>Kineococcus</taxon>
    </lineage>
</organism>
<evidence type="ECO:0000256" key="1">
    <source>
        <dbReference type="SAM" id="SignalP"/>
    </source>
</evidence>
<proteinExistence type="predicted"/>
<feature type="domain" description="Sporulation stage II protein D amidase enhancer LytB N-terminal" evidence="2">
    <location>
        <begin position="166"/>
        <end position="253"/>
    </location>
</feature>
<dbReference type="InterPro" id="IPR013693">
    <property type="entry name" value="SpoIID/LytB_N"/>
</dbReference>
<dbReference type="RefSeq" id="WP_106210996.1">
    <property type="nucleotide sequence ID" value="NZ_PVZF01000006.1"/>
</dbReference>
<keyword evidence="4" id="KW-1185">Reference proteome</keyword>
<sequence length="313" mass="33830">MRTRTVRTLATLTGLVALTALTAVGTAAPAGAAVRDGTCESGEFCYYYNSNQSGAVSDFRDSLDDYGTSQPTCFEFRGTGAGRGLCVKNNAASVWNRTSKTVRVYYNSNFAGAHQDFAAGTRGNLNATLKNNDASHEFLTAPPVSGCATDGTDERPPTSILVYRVALNRVDRVPFQTYVKNVLPNEWIASWPNASLDAGAVAVKNYAWHKALHSTSRTPAGQCFDVRDTTADQRYVPSSARASTSAAVERTWNTRLLRSGRILLAHYCKSPTACSGWVQGDWMSQEGSRDQAAAGRSSATILRSWYRDVVVAP</sequence>
<accession>A0A2T0R3G9</accession>